<keyword evidence="2" id="KW-0614">Plasmid</keyword>
<dbReference type="CDD" id="cd03057">
    <property type="entry name" value="GST_N_Beta"/>
    <property type="match status" value="1"/>
</dbReference>
<protein>
    <submittedName>
        <fullName evidence="2">Glutathione S-transferase family protein</fullName>
    </submittedName>
</protein>
<dbReference type="PANTHER" id="PTHR44051">
    <property type="entry name" value="GLUTATHIONE S-TRANSFERASE-RELATED"/>
    <property type="match status" value="1"/>
</dbReference>
<dbReference type="InterPro" id="IPR036282">
    <property type="entry name" value="Glutathione-S-Trfase_C_sf"/>
</dbReference>
<sequence>MLKIFGAVGSGSVPIEAMLTLLGVPYEVIEAVTWEDEAARERVETANPLGQVPTLVLPSGEVITESAAILIYLADLHPQARLAPGLNDPNRAQYLRWMTYVSAAIYAFAWIKDDPMRITASDKLAPEIIDRIHDRIADCWHMMDDQITPGRYILGDELSVLDLYVTVISRFAPWRSRFYKSAPKMAEIVRQVDTDPRLNEFWAKRFPFDEGWER</sequence>
<dbReference type="PROSITE" id="PS50404">
    <property type="entry name" value="GST_NTER"/>
    <property type="match status" value="1"/>
</dbReference>
<proteinExistence type="predicted"/>
<dbReference type="EMBL" id="CP102847">
    <property type="protein sequence ID" value="UVF22668.1"/>
    <property type="molecule type" value="Genomic_DNA"/>
</dbReference>
<dbReference type="Proteomes" id="UP001017257">
    <property type="component" value="Plasmid pR24_2"/>
</dbReference>
<name>A0ABY5RZI5_9HYPH</name>
<dbReference type="SFLD" id="SFLDS00019">
    <property type="entry name" value="Glutathione_Transferase_(cytos"/>
    <property type="match status" value="1"/>
</dbReference>
<dbReference type="PANTHER" id="PTHR44051:SF8">
    <property type="entry name" value="GLUTATHIONE S-TRANSFERASE GSTA"/>
    <property type="match status" value="1"/>
</dbReference>
<dbReference type="InterPro" id="IPR036249">
    <property type="entry name" value="Thioredoxin-like_sf"/>
</dbReference>
<dbReference type="SFLD" id="SFLDG00358">
    <property type="entry name" value="Main_(cytGST)"/>
    <property type="match status" value="1"/>
</dbReference>
<dbReference type="Gene3D" id="1.20.1050.10">
    <property type="match status" value="1"/>
</dbReference>
<evidence type="ECO:0000259" key="1">
    <source>
        <dbReference type="PROSITE" id="PS50404"/>
    </source>
</evidence>
<organism evidence="2 3">
    <name type="scientific">Microvirga terrae</name>
    <dbReference type="NCBI Taxonomy" id="2740529"/>
    <lineage>
        <taxon>Bacteria</taxon>
        <taxon>Pseudomonadati</taxon>
        <taxon>Pseudomonadota</taxon>
        <taxon>Alphaproteobacteria</taxon>
        <taxon>Hyphomicrobiales</taxon>
        <taxon>Methylobacteriaceae</taxon>
        <taxon>Microvirga</taxon>
    </lineage>
</organism>
<dbReference type="SUPFAM" id="SSF47616">
    <property type="entry name" value="GST C-terminal domain-like"/>
    <property type="match status" value="1"/>
</dbReference>
<geneLocation type="plasmid" evidence="2 3">
    <name>pR24_2</name>
</geneLocation>
<dbReference type="Pfam" id="PF13409">
    <property type="entry name" value="GST_N_2"/>
    <property type="match status" value="1"/>
</dbReference>
<reference evidence="2" key="1">
    <citation type="submission" date="2022-08" db="EMBL/GenBank/DDBJ databases">
        <title>Microvirga terrae sp. nov., isolated from soil.</title>
        <authorList>
            <person name="Kim K.H."/>
            <person name="Seo Y.L."/>
            <person name="Kim J.M."/>
            <person name="Lee J.K."/>
            <person name="Han D.M."/>
            <person name="Jeon C.O."/>
        </authorList>
    </citation>
    <scope>NUCLEOTIDE SEQUENCE</scope>
    <source>
        <strain evidence="2">R24</strain>
        <plasmid evidence="2">pR24_2</plasmid>
    </source>
</reference>
<feature type="domain" description="GST N-terminal" evidence="1">
    <location>
        <begin position="1"/>
        <end position="81"/>
    </location>
</feature>
<dbReference type="Gene3D" id="3.40.30.10">
    <property type="entry name" value="Glutaredoxin"/>
    <property type="match status" value="1"/>
</dbReference>
<gene>
    <name evidence="2" type="ORF">HPT29_028050</name>
</gene>
<evidence type="ECO:0000313" key="2">
    <source>
        <dbReference type="EMBL" id="UVF22668.1"/>
    </source>
</evidence>
<dbReference type="SUPFAM" id="SSF52833">
    <property type="entry name" value="Thioredoxin-like"/>
    <property type="match status" value="1"/>
</dbReference>
<evidence type="ECO:0000313" key="3">
    <source>
        <dbReference type="Proteomes" id="UP001017257"/>
    </source>
</evidence>
<keyword evidence="3" id="KW-1185">Reference proteome</keyword>
<dbReference type="InterPro" id="IPR004045">
    <property type="entry name" value="Glutathione_S-Trfase_N"/>
</dbReference>
<accession>A0ABY5RZI5</accession>
<dbReference type="RefSeq" id="WP_173949711.1">
    <property type="nucleotide sequence ID" value="NZ_CP102847.1"/>
</dbReference>
<dbReference type="InterPro" id="IPR040079">
    <property type="entry name" value="Glutathione_S-Trfase"/>
</dbReference>